<evidence type="ECO:0000256" key="3">
    <source>
        <dbReference type="ARBA" id="ARBA00022827"/>
    </source>
</evidence>
<accession>A0A3A9YVP1</accession>
<evidence type="ECO:0000256" key="2">
    <source>
        <dbReference type="ARBA" id="ARBA00022630"/>
    </source>
</evidence>
<comment type="caution">
    <text evidence="7">The sequence shown here is derived from an EMBL/GenBank/DDBJ whole genome shotgun (WGS) entry which is preliminary data.</text>
</comment>
<dbReference type="InterPro" id="IPR023753">
    <property type="entry name" value="FAD/NAD-binding_dom"/>
</dbReference>
<dbReference type="Pfam" id="PF07992">
    <property type="entry name" value="Pyr_redox_2"/>
    <property type="match status" value="1"/>
</dbReference>
<keyword evidence="8" id="KW-1185">Reference proteome</keyword>
<dbReference type="PANTHER" id="PTHR43557">
    <property type="entry name" value="APOPTOSIS-INDUCING FACTOR 1"/>
    <property type="match status" value="1"/>
</dbReference>
<dbReference type="SUPFAM" id="SSF51905">
    <property type="entry name" value="FAD/NAD(P)-binding domain"/>
    <property type="match status" value="1"/>
</dbReference>
<dbReference type="Gene3D" id="3.50.50.60">
    <property type="entry name" value="FAD/NAD(P)-binding domain"/>
    <property type="match status" value="2"/>
</dbReference>
<keyword evidence="4" id="KW-0560">Oxidoreductase</keyword>
<evidence type="ECO:0000259" key="5">
    <source>
        <dbReference type="Pfam" id="PF07992"/>
    </source>
</evidence>
<reference evidence="7 8" key="1">
    <citation type="journal article" date="2014" name="Int. J. Syst. Evol. Microbiol.">
        <title>Streptomyces hoynatensis sp. nov., isolated from deep marine sediment.</title>
        <authorList>
            <person name="Veyisoglu A."/>
            <person name="Sahin N."/>
        </authorList>
    </citation>
    <scope>NUCLEOTIDE SEQUENCE [LARGE SCALE GENOMIC DNA]</scope>
    <source>
        <strain evidence="7 8">KCTC 29097</strain>
    </source>
</reference>
<keyword evidence="2" id="KW-0285">Flavoprotein</keyword>
<dbReference type="PRINTS" id="PR00411">
    <property type="entry name" value="PNDRDTASEI"/>
</dbReference>
<evidence type="ECO:0000313" key="7">
    <source>
        <dbReference type="EMBL" id="RKN40122.1"/>
    </source>
</evidence>
<dbReference type="GO" id="GO:0005737">
    <property type="term" value="C:cytoplasm"/>
    <property type="evidence" value="ECO:0007669"/>
    <property type="project" value="TreeGrafter"/>
</dbReference>
<dbReference type="PRINTS" id="PR00368">
    <property type="entry name" value="FADPNR"/>
</dbReference>
<dbReference type="InterPro" id="IPR050446">
    <property type="entry name" value="FAD-oxidoreductase/Apoptosis"/>
</dbReference>
<dbReference type="AlphaFoldDB" id="A0A3A9YVP1"/>
<keyword evidence="3" id="KW-0274">FAD</keyword>
<name>A0A3A9YVP1_9ACTN</name>
<dbReference type="InterPro" id="IPR028202">
    <property type="entry name" value="Reductase_C"/>
</dbReference>
<feature type="domain" description="FAD/NAD(P)-binding" evidence="5">
    <location>
        <begin position="7"/>
        <end position="303"/>
    </location>
</feature>
<dbReference type="InterPro" id="IPR016156">
    <property type="entry name" value="FAD/NAD-linked_Rdtase_dimer_sf"/>
</dbReference>
<evidence type="ECO:0000313" key="8">
    <source>
        <dbReference type="Proteomes" id="UP000272474"/>
    </source>
</evidence>
<evidence type="ECO:0000256" key="1">
    <source>
        <dbReference type="ARBA" id="ARBA00001974"/>
    </source>
</evidence>
<dbReference type="Proteomes" id="UP000272474">
    <property type="component" value="Unassembled WGS sequence"/>
</dbReference>
<sequence>MPAPAAHVIVGAGLAGAVAARTLREEGYEGPLVLIGEEREPPYERPALSKGYLSGAEPRESLLVHPPEWYAEHEVDLRLGLPATALDPGRHEVVLRDGTRIGYAALLLATGSTPCPLDIPGAELEGVRRLRRIEDSDRLRAAFRTASRLVVLGGGWLGLETAAVARQAGLDVTVLEMTELPLLGLLGREVSAVFADLHRGHGVDLRFGVQAAEITGRGGAAEGVQLSDGTHIEADVIVVAIGDVPNTGLAHAAGLRVRDGVETDERLRTSAPGVFAAGDVACAFHPVLGRHLRVDHWANAVHQPRTAARAMLGREAAYDRLPYVFTDQYGLGMEYVGHVAPGECDRVVLRGDPGEGEFLAFWLGEGRPLAAMSVNMPGAMVPLAALVRAGRPVDPARLADAAVPPTALLDRAGPRG</sequence>
<dbReference type="Gene3D" id="3.30.390.30">
    <property type="match status" value="1"/>
</dbReference>
<evidence type="ECO:0000256" key="4">
    <source>
        <dbReference type="ARBA" id="ARBA00023002"/>
    </source>
</evidence>
<dbReference type="PANTHER" id="PTHR43557:SF2">
    <property type="entry name" value="RIESKE DOMAIN-CONTAINING PROTEIN-RELATED"/>
    <property type="match status" value="1"/>
</dbReference>
<dbReference type="GO" id="GO:0016651">
    <property type="term" value="F:oxidoreductase activity, acting on NAD(P)H"/>
    <property type="evidence" value="ECO:0007669"/>
    <property type="project" value="TreeGrafter"/>
</dbReference>
<dbReference type="EMBL" id="RBAL01000011">
    <property type="protein sequence ID" value="RKN40122.1"/>
    <property type="molecule type" value="Genomic_DNA"/>
</dbReference>
<protein>
    <submittedName>
        <fullName evidence="7">NAD(P)/FAD-dependent oxidoreductase</fullName>
    </submittedName>
</protein>
<dbReference type="SUPFAM" id="SSF55424">
    <property type="entry name" value="FAD/NAD-linked reductases, dimerisation (C-terminal) domain"/>
    <property type="match status" value="1"/>
</dbReference>
<proteinExistence type="predicted"/>
<gene>
    <name evidence="7" type="ORF">D7294_19670</name>
</gene>
<evidence type="ECO:0000259" key="6">
    <source>
        <dbReference type="Pfam" id="PF14759"/>
    </source>
</evidence>
<feature type="domain" description="Reductase C-terminal" evidence="6">
    <location>
        <begin position="325"/>
        <end position="404"/>
    </location>
</feature>
<comment type="cofactor">
    <cofactor evidence="1">
        <name>FAD</name>
        <dbReference type="ChEBI" id="CHEBI:57692"/>
    </cofactor>
</comment>
<dbReference type="Pfam" id="PF14759">
    <property type="entry name" value="Reductase_C"/>
    <property type="match status" value="1"/>
</dbReference>
<dbReference type="OrthoDB" id="1145at2"/>
<dbReference type="InterPro" id="IPR036188">
    <property type="entry name" value="FAD/NAD-bd_sf"/>
</dbReference>
<dbReference type="RefSeq" id="WP_120681552.1">
    <property type="nucleotide sequence ID" value="NZ_RBAL01000011.1"/>
</dbReference>
<organism evidence="7 8">
    <name type="scientific">Streptomyces hoynatensis</name>
    <dbReference type="NCBI Taxonomy" id="1141874"/>
    <lineage>
        <taxon>Bacteria</taxon>
        <taxon>Bacillati</taxon>
        <taxon>Actinomycetota</taxon>
        <taxon>Actinomycetes</taxon>
        <taxon>Kitasatosporales</taxon>
        <taxon>Streptomycetaceae</taxon>
        <taxon>Streptomyces</taxon>
    </lineage>
</organism>